<dbReference type="EMBL" id="BPLR01004266">
    <property type="protein sequence ID" value="GIX93564.1"/>
    <property type="molecule type" value="Genomic_DNA"/>
</dbReference>
<evidence type="ECO:0000313" key="2">
    <source>
        <dbReference type="Proteomes" id="UP001054945"/>
    </source>
</evidence>
<dbReference type="Proteomes" id="UP001054945">
    <property type="component" value="Unassembled WGS sequence"/>
</dbReference>
<reference evidence="1 2" key="1">
    <citation type="submission" date="2021-06" db="EMBL/GenBank/DDBJ databases">
        <title>Caerostris extrusa draft genome.</title>
        <authorList>
            <person name="Kono N."/>
            <person name="Arakawa K."/>
        </authorList>
    </citation>
    <scope>NUCLEOTIDE SEQUENCE [LARGE SCALE GENOMIC DNA]</scope>
</reference>
<accession>A0AAV4P933</accession>
<proteinExistence type="predicted"/>
<name>A0AAV4P933_CAEEX</name>
<keyword evidence="2" id="KW-1185">Reference proteome</keyword>
<organism evidence="1 2">
    <name type="scientific">Caerostris extrusa</name>
    <name type="common">Bark spider</name>
    <name type="synonym">Caerostris bankana</name>
    <dbReference type="NCBI Taxonomy" id="172846"/>
    <lineage>
        <taxon>Eukaryota</taxon>
        <taxon>Metazoa</taxon>
        <taxon>Ecdysozoa</taxon>
        <taxon>Arthropoda</taxon>
        <taxon>Chelicerata</taxon>
        <taxon>Arachnida</taxon>
        <taxon>Araneae</taxon>
        <taxon>Araneomorphae</taxon>
        <taxon>Entelegynae</taxon>
        <taxon>Araneoidea</taxon>
        <taxon>Araneidae</taxon>
        <taxon>Caerostris</taxon>
    </lineage>
</organism>
<keyword evidence="1" id="KW-0675">Receptor</keyword>
<sequence length="99" mass="11160">MRKKLSFSTILTTVVGNLFKQPVNVTISTVSIRILYSFLVAVCDPNDVELRCCFFLSFLTVPLREKGVQTVMELCQAVKTGSYKALMPKGIFFAVFDRE</sequence>
<comment type="caution">
    <text evidence="1">The sequence shown here is derived from an EMBL/GenBank/DDBJ whole genome shotgun (WGS) entry which is preliminary data.</text>
</comment>
<dbReference type="AlphaFoldDB" id="A0AAV4P933"/>
<gene>
    <name evidence="1" type="primary">Grik1_4</name>
    <name evidence="1" type="ORF">CEXT_574241</name>
</gene>
<evidence type="ECO:0000313" key="1">
    <source>
        <dbReference type="EMBL" id="GIX93564.1"/>
    </source>
</evidence>
<protein>
    <submittedName>
        <fullName evidence="1">Glutamate receptor ionotropic, kainate 1</fullName>
    </submittedName>
</protein>